<dbReference type="EMBL" id="VNIQ01000005">
    <property type="protein sequence ID" value="TYQ03135.1"/>
    <property type="molecule type" value="Genomic_DNA"/>
</dbReference>
<dbReference type="SUPFAM" id="SSF89796">
    <property type="entry name" value="CoA-transferase family III (CaiB/BaiF)"/>
    <property type="match status" value="2"/>
</dbReference>
<name>A0A652YMT1_NOCGL</name>
<keyword evidence="1" id="KW-0808">Transferase</keyword>
<comment type="caution">
    <text evidence="1">The sequence shown here is derived from an EMBL/GenBank/DDBJ whole genome shotgun (WGS) entry which is preliminary data.</text>
</comment>
<dbReference type="PANTHER" id="PTHR48228:SF4">
    <property type="entry name" value="BLR3030 PROTEIN"/>
    <property type="match status" value="1"/>
</dbReference>
<dbReference type="Pfam" id="PF02515">
    <property type="entry name" value="CoA_transf_3"/>
    <property type="match status" value="1"/>
</dbReference>
<dbReference type="AlphaFoldDB" id="A0A652YMT1"/>
<protein>
    <submittedName>
        <fullName evidence="1">CoA transferase family III</fullName>
    </submittedName>
</protein>
<dbReference type="InterPro" id="IPR050509">
    <property type="entry name" value="CoA-transferase_III"/>
</dbReference>
<evidence type="ECO:0000313" key="1">
    <source>
        <dbReference type="EMBL" id="TYQ03135.1"/>
    </source>
</evidence>
<dbReference type="PANTHER" id="PTHR48228">
    <property type="entry name" value="SUCCINYL-COA--D-CITRAMALATE COA-TRANSFERASE"/>
    <property type="match status" value="1"/>
</dbReference>
<dbReference type="Gene3D" id="3.40.50.10540">
    <property type="entry name" value="Crotonobetainyl-coa:carnitine coa-transferase, domain 1"/>
    <property type="match status" value="1"/>
</dbReference>
<proteinExistence type="predicted"/>
<reference evidence="1" key="1">
    <citation type="submission" date="2019-07" db="EMBL/GenBank/DDBJ databases">
        <title>Genomic Encyclopedia of Type Strains, Phase IV (KMG-IV): sequencing the most valuable type-strain genomes for metagenomic binning, comparative biology and taxonomic classification.</title>
        <authorList>
            <person name="Goeker M."/>
        </authorList>
    </citation>
    <scope>NUCLEOTIDE SEQUENCE</scope>
    <source>
        <strain evidence="1">DSM 44596</strain>
    </source>
</reference>
<organism evidence="1">
    <name type="scientific">Nocardia globerula</name>
    <dbReference type="NCBI Taxonomy" id="1818"/>
    <lineage>
        <taxon>Bacteria</taxon>
        <taxon>Bacillati</taxon>
        <taxon>Actinomycetota</taxon>
        <taxon>Actinomycetes</taxon>
        <taxon>Mycobacteriales</taxon>
        <taxon>Nocardiaceae</taxon>
        <taxon>Nocardia</taxon>
    </lineage>
</organism>
<dbReference type="GO" id="GO:0016740">
    <property type="term" value="F:transferase activity"/>
    <property type="evidence" value="ECO:0007669"/>
    <property type="project" value="UniProtKB-KW"/>
</dbReference>
<gene>
    <name evidence="1" type="ORF">FNL38_105285</name>
</gene>
<dbReference type="InterPro" id="IPR003673">
    <property type="entry name" value="CoA-Trfase_fam_III"/>
</dbReference>
<accession>A0A652YMT1</accession>
<dbReference type="InterPro" id="IPR023606">
    <property type="entry name" value="CoA-Trfase_III_dom_1_sf"/>
</dbReference>
<sequence length="434" mass="46833">MEHGYGFYLDEYQRDVGAHVHSSITCPESGGYLSAHLPVFDLAAGSVAAFASAIDRSPLVDRTPWTLDPERIAASFSSDRLLRIGGQPVDAFSAYSGFFAARDGWVRTHGNYPHHRDRLLSILELGFCATKDDVVQRISAIDAIEIEQRAADAGAIAVRVRTENEWRLSEQYATARSAPLVTIRVRDTEGSPTHSPRLRVLDLTRVIAGPVATRALALLGADVLRLDPPGMPEIEWQHLDTGHGKRSALLDLKSEEGSARFRGLLDAADVLVTGYRPGALEALIGHELPAHLIHGRVSAWGWDGPWADRRGFDSIVQAASGISFLEGGDKPGALPAQALDHATGYFLAAAVVDALTLRRQDGLGRDVDVALARTGVRLLDAPGRTLQPGPARTPGPDVVVSHGEVTTARPALAEFDDYPRPAQKWGNDVAAWAR</sequence>